<gene>
    <name evidence="2" type="ORF">EKL98_11335</name>
</gene>
<evidence type="ECO:0000313" key="3">
    <source>
        <dbReference type="Proteomes" id="UP000280825"/>
    </source>
</evidence>
<evidence type="ECO:0000313" key="2">
    <source>
        <dbReference type="EMBL" id="RTZ03579.1"/>
    </source>
</evidence>
<protein>
    <recommendedName>
        <fullName evidence="1">Type II CBASS E2 protein domain-containing protein</fullName>
    </recommendedName>
</protein>
<organism evidence="2 3">
    <name type="scientific">Flavobacterium bomense</name>
    <dbReference type="NCBI Taxonomy" id="2497483"/>
    <lineage>
        <taxon>Bacteria</taxon>
        <taxon>Pseudomonadati</taxon>
        <taxon>Bacteroidota</taxon>
        <taxon>Flavobacteriia</taxon>
        <taxon>Flavobacteriales</taxon>
        <taxon>Flavobacteriaceae</taxon>
        <taxon>Flavobacterium</taxon>
    </lineage>
</organism>
<dbReference type="EMBL" id="RYDJ01000013">
    <property type="protein sequence ID" value="RTZ03579.1"/>
    <property type="molecule type" value="Genomic_DNA"/>
</dbReference>
<accession>A0A3S0Q7S8</accession>
<reference evidence="2 3" key="1">
    <citation type="submission" date="2018-12" db="EMBL/GenBank/DDBJ databases">
        <title>Flavobacterium sp. nov., isolated from glacier ice.</title>
        <authorList>
            <person name="Liu Q."/>
            <person name="Xin Y.-H."/>
        </authorList>
    </citation>
    <scope>NUCLEOTIDE SEQUENCE [LARGE SCALE GENOMIC DNA]</scope>
    <source>
        <strain evidence="2 3">RB1N8</strain>
    </source>
</reference>
<dbReference type="Pfam" id="PF26395">
    <property type="entry name" value="E2-CBASS"/>
    <property type="match status" value="1"/>
</dbReference>
<sequence>MEGIRFNRSKPKARQQKLLNKTILIREKKLIQSNFDFLKCTIKNDSLVCEGVCTPTSISVEYKFQIIYNGKTSPKVNIIEPQINYNDDIHMFPSDNSLCLYHSSDMIWEYKKHHLFDTIIPWTIEWFVFYELYLISGKWEHPFVSHKSIKE</sequence>
<keyword evidence="3" id="KW-1185">Reference proteome</keyword>
<name>A0A3S0Q7S8_9FLAO</name>
<comment type="caution">
    <text evidence="2">The sequence shown here is derived from an EMBL/GenBank/DDBJ whole genome shotgun (WGS) entry which is preliminary data.</text>
</comment>
<dbReference type="AlphaFoldDB" id="A0A3S0Q7S8"/>
<dbReference type="InterPro" id="IPR058588">
    <property type="entry name" value="E2-CBASS"/>
</dbReference>
<proteinExistence type="predicted"/>
<evidence type="ECO:0000259" key="1">
    <source>
        <dbReference type="Pfam" id="PF26395"/>
    </source>
</evidence>
<feature type="domain" description="Type II CBASS E2 protein" evidence="1">
    <location>
        <begin position="28"/>
        <end position="146"/>
    </location>
</feature>
<dbReference type="RefSeq" id="WP_126562508.1">
    <property type="nucleotide sequence ID" value="NZ_RYDJ01000013.1"/>
</dbReference>
<dbReference type="Proteomes" id="UP000280825">
    <property type="component" value="Unassembled WGS sequence"/>
</dbReference>